<dbReference type="InterPro" id="IPR036457">
    <property type="entry name" value="PPM-type-like_dom_sf"/>
</dbReference>
<accession>A0A455T7M6</accession>
<keyword evidence="5 6" id="KW-0067">ATP-binding</keyword>
<dbReference type="InterPro" id="IPR001932">
    <property type="entry name" value="PPM-type_phosphatase-like_dom"/>
</dbReference>
<name>A0A455T7M6_9CHLR</name>
<dbReference type="GO" id="GO:0004674">
    <property type="term" value="F:protein serine/threonine kinase activity"/>
    <property type="evidence" value="ECO:0007669"/>
    <property type="project" value="UniProtKB-EC"/>
</dbReference>
<dbReference type="CDD" id="cd14014">
    <property type="entry name" value="STKc_PknB_like"/>
    <property type="match status" value="1"/>
</dbReference>
<dbReference type="PROSITE" id="PS51746">
    <property type="entry name" value="PPM_2"/>
    <property type="match status" value="1"/>
</dbReference>
<dbReference type="SUPFAM" id="SSF56112">
    <property type="entry name" value="Protein kinase-like (PK-like)"/>
    <property type="match status" value="1"/>
</dbReference>
<feature type="domain" description="Protein kinase" evidence="7">
    <location>
        <begin position="38"/>
        <end position="297"/>
    </location>
</feature>
<gene>
    <name evidence="9" type="ORF">KTA_36490</name>
</gene>
<proteinExistence type="predicted"/>
<dbReference type="Gene3D" id="3.60.40.10">
    <property type="entry name" value="PPM-type phosphatase domain"/>
    <property type="match status" value="1"/>
</dbReference>
<keyword evidence="3 6" id="KW-0547">Nucleotide-binding</keyword>
<dbReference type="PROSITE" id="PS00107">
    <property type="entry name" value="PROTEIN_KINASE_ATP"/>
    <property type="match status" value="1"/>
</dbReference>
<evidence type="ECO:0000256" key="2">
    <source>
        <dbReference type="ARBA" id="ARBA00022679"/>
    </source>
</evidence>
<dbReference type="SMART" id="SM00331">
    <property type="entry name" value="PP2C_SIG"/>
    <property type="match status" value="1"/>
</dbReference>
<dbReference type="InterPro" id="IPR017441">
    <property type="entry name" value="Protein_kinase_ATP_BS"/>
</dbReference>
<dbReference type="Gene3D" id="1.10.510.10">
    <property type="entry name" value="Transferase(Phosphotransferase) domain 1"/>
    <property type="match status" value="1"/>
</dbReference>
<reference evidence="9" key="1">
    <citation type="submission" date="2018-12" db="EMBL/GenBank/DDBJ databases">
        <title>Novel natural products biosynthetic potential of the class Ktedonobacteria.</title>
        <authorList>
            <person name="Zheng Y."/>
            <person name="Saitou A."/>
            <person name="Wang C.M."/>
            <person name="Toyoda A."/>
            <person name="Minakuchi Y."/>
            <person name="Sekiguchi Y."/>
            <person name="Ueda K."/>
            <person name="Takano H."/>
            <person name="Sakai Y."/>
            <person name="Yokota A."/>
            <person name="Yabe S."/>
        </authorList>
    </citation>
    <scope>NUCLEOTIDE SEQUENCE</scope>
    <source>
        <strain evidence="9">A3-2</strain>
    </source>
</reference>
<evidence type="ECO:0000256" key="1">
    <source>
        <dbReference type="ARBA" id="ARBA00012513"/>
    </source>
</evidence>
<dbReference type="PROSITE" id="PS00108">
    <property type="entry name" value="PROTEIN_KINASE_ST"/>
    <property type="match status" value="1"/>
</dbReference>
<dbReference type="InterPro" id="IPR000719">
    <property type="entry name" value="Prot_kinase_dom"/>
</dbReference>
<organism evidence="9">
    <name type="scientific">Thermogemmatispora argillosa</name>
    <dbReference type="NCBI Taxonomy" id="2045280"/>
    <lineage>
        <taxon>Bacteria</taxon>
        <taxon>Bacillati</taxon>
        <taxon>Chloroflexota</taxon>
        <taxon>Ktedonobacteria</taxon>
        <taxon>Thermogemmatisporales</taxon>
        <taxon>Thermogemmatisporaceae</taxon>
        <taxon>Thermogemmatispora</taxon>
    </lineage>
</organism>
<dbReference type="EC" id="2.7.11.1" evidence="1"/>
<dbReference type="PANTHER" id="PTHR43289:SF6">
    <property type="entry name" value="SERINE_THREONINE-PROTEIN KINASE NEKL-3"/>
    <property type="match status" value="1"/>
</dbReference>
<evidence type="ECO:0000256" key="3">
    <source>
        <dbReference type="ARBA" id="ARBA00022741"/>
    </source>
</evidence>
<evidence type="ECO:0000256" key="6">
    <source>
        <dbReference type="PROSITE-ProRule" id="PRU10141"/>
    </source>
</evidence>
<protein>
    <recommendedName>
        <fullName evidence="1">non-specific serine/threonine protein kinase</fullName>
        <ecNumber evidence="1">2.7.11.1</ecNumber>
    </recommendedName>
</protein>
<evidence type="ECO:0000259" key="7">
    <source>
        <dbReference type="PROSITE" id="PS50011"/>
    </source>
</evidence>
<dbReference type="SMART" id="SM00332">
    <property type="entry name" value="PP2Cc"/>
    <property type="match status" value="1"/>
</dbReference>
<evidence type="ECO:0000256" key="4">
    <source>
        <dbReference type="ARBA" id="ARBA00022777"/>
    </source>
</evidence>
<dbReference type="SUPFAM" id="SSF81606">
    <property type="entry name" value="PP2C-like"/>
    <property type="match status" value="1"/>
</dbReference>
<dbReference type="SMART" id="SM00220">
    <property type="entry name" value="S_TKc"/>
    <property type="match status" value="1"/>
</dbReference>
<feature type="binding site" evidence="6">
    <location>
        <position position="67"/>
    </location>
    <ligand>
        <name>ATP</name>
        <dbReference type="ChEBI" id="CHEBI:30616"/>
    </ligand>
</feature>
<keyword evidence="4" id="KW-0418">Kinase</keyword>
<evidence type="ECO:0000259" key="8">
    <source>
        <dbReference type="PROSITE" id="PS51746"/>
    </source>
</evidence>
<dbReference type="PROSITE" id="PS50011">
    <property type="entry name" value="PROTEIN_KINASE_DOM"/>
    <property type="match status" value="1"/>
</dbReference>
<dbReference type="EMBL" id="AP019377">
    <property type="protein sequence ID" value="BBH95450.1"/>
    <property type="molecule type" value="Genomic_DNA"/>
</dbReference>
<dbReference type="AlphaFoldDB" id="A0A455T7M6"/>
<evidence type="ECO:0000256" key="5">
    <source>
        <dbReference type="ARBA" id="ARBA00022840"/>
    </source>
</evidence>
<dbReference type="InterPro" id="IPR008271">
    <property type="entry name" value="Ser/Thr_kinase_AS"/>
</dbReference>
<dbReference type="Gene3D" id="3.30.200.20">
    <property type="entry name" value="Phosphorylase Kinase, domain 1"/>
    <property type="match status" value="1"/>
</dbReference>
<dbReference type="GO" id="GO:0005524">
    <property type="term" value="F:ATP binding"/>
    <property type="evidence" value="ECO:0007669"/>
    <property type="project" value="UniProtKB-UniRule"/>
</dbReference>
<sequence>MLRCPNPRCQACYPEGTFQCSKPFCQCLLPGAVVAGRYTIEQLLGLGGMGAVYRARDSFDEQEVALKILSLHISNMDLPTAVERFKREARYAHQLRHKNIVPVLNFGQDGRLLYLAMPLVTGGTLKALLKDEKPLPLDVALRYLEDLAEAVDAVHAHPQRIVHRDIKPSNLLIHQDDGRLVLTDFGIARAMEKEVPLTQRGWALGTQHYIAPEQEKGHAEPASDIYSMGVVAYQMFTGLLPFQAIVRSHSAELPPPSQLNPALNAEADAAILRAMHIDPAQRWPSARAFADAVKAALSSAELAPTVIVSPPERAASLRSGANLLVRALIPENPCGSCGRENRPSSRYCRHCGHALTGTSPLVIDVCQVGYVSDVGRRYVAQDNEDMLLIVQGLGLGLGLPPRPFGLFGVADGLRGPEGRSIGGHEASHLAIATVADFLIPRLTASPPKAQNGNDSQAAQQAEAWLRESVLRANQVIYHSNADYNTAMASTLTLALLHSHRLYVASVGDSRAYHFGPGKRLERITRDHSLAANLVEAELLAPDELYSSARRHRLYRHLGLAPHLTIDFFSRQVAAGDLILLCTDGLWHMLRDERLCELLARGGDLQQLARSLVDEANRAGGEGNISVILVRVQ</sequence>
<keyword evidence="2" id="KW-0808">Transferase</keyword>
<dbReference type="CDD" id="cd00143">
    <property type="entry name" value="PP2Cc"/>
    <property type="match status" value="1"/>
</dbReference>
<dbReference type="Pfam" id="PF00069">
    <property type="entry name" value="Pkinase"/>
    <property type="match status" value="1"/>
</dbReference>
<evidence type="ECO:0000313" key="9">
    <source>
        <dbReference type="EMBL" id="BBH95450.1"/>
    </source>
</evidence>
<dbReference type="InterPro" id="IPR011009">
    <property type="entry name" value="Kinase-like_dom_sf"/>
</dbReference>
<dbReference type="PANTHER" id="PTHR43289">
    <property type="entry name" value="MITOGEN-ACTIVATED PROTEIN KINASE KINASE KINASE 20-RELATED"/>
    <property type="match status" value="1"/>
</dbReference>
<dbReference type="Pfam" id="PF13672">
    <property type="entry name" value="PP2C_2"/>
    <property type="match status" value="1"/>
</dbReference>
<feature type="domain" description="PPM-type phosphatase" evidence="8">
    <location>
        <begin position="367"/>
        <end position="631"/>
    </location>
</feature>